<evidence type="ECO:0000256" key="3">
    <source>
        <dbReference type="ARBA" id="ARBA00022782"/>
    </source>
</evidence>
<organism evidence="8 9">
    <name type="scientific">Vanilla planifolia</name>
    <name type="common">Vanilla</name>
    <dbReference type="NCBI Taxonomy" id="51239"/>
    <lineage>
        <taxon>Eukaryota</taxon>
        <taxon>Viridiplantae</taxon>
        <taxon>Streptophyta</taxon>
        <taxon>Embryophyta</taxon>
        <taxon>Tracheophyta</taxon>
        <taxon>Spermatophyta</taxon>
        <taxon>Magnoliopsida</taxon>
        <taxon>Liliopsida</taxon>
        <taxon>Asparagales</taxon>
        <taxon>Orchidaceae</taxon>
        <taxon>Vanilloideae</taxon>
        <taxon>Vanilleae</taxon>
        <taxon>Vanilla</taxon>
    </lineage>
</organism>
<evidence type="ECO:0000256" key="7">
    <source>
        <dbReference type="SAM" id="MobiDB-lite"/>
    </source>
</evidence>
<reference evidence="8 9" key="1">
    <citation type="journal article" date="2020" name="Nat. Food">
        <title>A phased Vanilla planifolia genome enables genetic improvement of flavour and production.</title>
        <authorList>
            <person name="Hasing T."/>
            <person name="Tang H."/>
            <person name="Brym M."/>
            <person name="Khazi F."/>
            <person name="Huang T."/>
            <person name="Chambers A.H."/>
        </authorList>
    </citation>
    <scope>NUCLEOTIDE SEQUENCE [LARGE SCALE GENOMIC DNA]</scope>
    <source>
        <tissue evidence="8">Leaf</tissue>
    </source>
</reference>
<proteinExistence type="inferred from homology"/>
<keyword evidence="4 6" id="KW-0175">Coiled coil</keyword>
<evidence type="ECO:0000313" key="8">
    <source>
        <dbReference type="EMBL" id="KAG0483960.1"/>
    </source>
</evidence>
<protein>
    <recommendedName>
        <fullName evidence="10">Protein FLX-like 1</fullName>
    </recommendedName>
</protein>
<keyword evidence="5" id="KW-0287">Flowering</keyword>
<accession>A0A835R9N1</accession>
<gene>
    <name evidence="8" type="ORF">HPP92_012044</name>
</gene>
<comment type="similarity">
    <text evidence="1">Belongs to the FLX family.</text>
</comment>
<dbReference type="GO" id="GO:0030154">
    <property type="term" value="P:cell differentiation"/>
    <property type="evidence" value="ECO:0007669"/>
    <property type="project" value="UniProtKB-KW"/>
</dbReference>
<dbReference type="Proteomes" id="UP000639772">
    <property type="component" value="Unassembled WGS sequence"/>
</dbReference>
<sequence>MSGRNLQASRDMKALPPSLHSPPPPFGRGMGPIAPSHYQHPPFIDGMRDGLPRLAGVRVLRPLPPPMIEERIASQHHEIQGLLLDNQRLAATHVALKQEVSAAQHELTRFSHAAGALQAENDIELRKAYDKLMKMEAELREVEAMKAELIQVRGDVQKLNAVRQDLTAQVQMMTQDLARASAELQQAPAMKAEIEALKQEVQRARAAIEFEKKGYAENYEQGQVIEKNLILMAREVEMLRAEVANSEKRGRAAAPAGNRAAAYGGNYGNPDPSYGGNAYPSGYGINPGSGAAEVASQYGTASGPGHGPWVSVHKMHIHPFDIPREVVEMESSVPGVDAASGSGGTSSSTLSFVLKAKTALHSAAVRAEKVLTDIKADLKSERV</sequence>
<evidence type="ECO:0000256" key="1">
    <source>
        <dbReference type="ARBA" id="ARBA00005405"/>
    </source>
</evidence>
<dbReference type="AlphaFoldDB" id="A0A835R9N1"/>
<dbReference type="EMBL" id="JADCNM010000005">
    <property type="protein sequence ID" value="KAG0483960.1"/>
    <property type="molecule type" value="Genomic_DNA"/>
</dbReference>
<evidence type="ECO:0000256" key="5">
    <source>
        <dbReference type="ARBA" id="ARBA00023089"/>
    </source>
</evidence>
<feature type="coiled-coil region" evidence="6">
    <location>
        <begin position="86"/>
        <end position="249"/>
    </location>
</feature>
<dbReference type="GO" id="GO:0009908">
    <property type="term" value="P:flower development"/>
    <property type="evidence" value="ECO:0007669"/>
    <property type="project" value="UniProtKB-KW"/>
</dbReference>
<dbReference type="OrthoDB" id="1928946at2759"/>
<name>A0A835R9N1_VANPL</name>
<keyword evidence="2" id="KW-0217">Developmental protein</keyword>
<dbReference type="PANTHER" id="PTHR33405:SF7">
    <property type="entry name" value="PROTEIN FLX-LIKE 1"/>
    <property type="match status" value="1"/>
</dbReference>
<feature type="region of interest" description="Disordered" evidence="7">
    <location>
        <begin position="1"/>
        <end position="34"/>
    </location>
</feature>
<dbReference type="InterPro" id="IPR040353">
    <property type="entry name" value="FLX/FLX-like"/>
</dbReference>
<evidence type="ECO:0000256" key="2">
    <source>
        <dbReference type="ARBA" id="ARBA00022473"/>
    </source>
</evidence>
<dbReference type="PANTHER" id="PTHR33405">
    <property type="entry name" value="PROTEIN FLX-LIKE 2"/>
    <property type="match status" value="1"/>
</dbReference>
<evidence type="ECO:0008006" key="10">
    <source>
        <dbReference type="Google" id="ProtNLM"/>
    </source>
</evidence>
<evidence type="ECO:0000313" key="9">
    <source>
        <dbReference type="Proteomes" id="UP000639772"/>
    </source>
</evidence>
<comment type="caution">
    <text evidence="8">The sequence shown here is derived from an EMBL/GenBank/DDBJ whole genome shotgun (WGS) entry which is preliminary data.</text>
</comment>
<evidence type="ECO:0000256" key="6">
    <source>
        <dbReference type="SAM" id="Coils"/>
    </source>
</evidence>
<keyword evidence="3" id="KW-0221">Differentiation</keyword>
<evidence type="ECO:0000256" key="4">
    <source>
        <dbReference type="ARBA" id="ARBA00023054"/>
    </source>
</evidence>